<dbReference type="AlphaFoldDB" id="A0A2P2JMG4"/>
<accession>A0A2P2JMG4</accession>
<protein>
    <submittedName>
        <fullName evidence="1">Uncharacterized protein MANES_10G110000</fullName>
    </submittedName>
</protein>
<name>A0A2P2JMG4_RHIMU</name>
<dbReference type="EMBL" id="GGEC01014177">
    <property type="protein sequence ID" value="MBW94660.1"/>
    <property type="molecule type" value="Transcribed_RNA"/>
</dbReference>
<proteinExistence type="predicted"/>
<reference evidence="1" key="1">
    <citation type="submission" date="2018-02" db="EMBL/GenBank/DDBJ databases">
        <title>Rhizophora mucronata_Transcriptome.</title>
        <authorList>
            <person name="Meera S.P."/>
            <person name="Sreeshan A."/>
            <person name="Augustine A."/>
        </authorList>
    </citation>
    <scope>NUCLEOTIDE SEQUENCE</scope>
    <source>
        <tissue evidence="1">Leaf</tissue>
    </source>
</reference>
<sequence length="49" mass="6053">MPNTMMLFYWSLYQLLRHQRFHHPKPSELQRNMMQKALEQLALLVKLIK</sequence>
<evidence type="ECO:0000313" key="1">
    <source>
        <dbReference type="EMBL" id="MBW94660.1"/>
    </source>
</evidence>
<organism evidence="1">
    <name type="scientific">Rhizophora mucronata</name>
    <name type="common">Asiatic mangrove</name>
    <dbReference type="NCBI Taxonomy" id="61149"/>
    <lineage>
        <taxon>Eukaryota</taxon>
        <taxon>Viridiplantae</taxon>
        <taxon>Streptophyta</taxon>
        <taxon>Embryophyta</taxon>
        <taxon>Tracheophyta</taxon>
        <taxon>Spermatophyta</taxon>
        <taxon>Magnoliopsida</taxon>
        <taxon>eudicotyledons</taxon>
        <taxon>Gunneridae</taxon>
        <taxon>Pentapetalae</taxon>
        <taxon>rosids</taxon>
        <taxon>fabids</taxon>
        <taxon>Malpighiales</taxon>
        <taxon>Rhizophoraceae</taxon>
        <taxon>Rhizophora</taxon>
    </lineage>
</organism>